<dbReference type="GO" id="GO:0003677">
    <property type="term" value="F:DNA binding"/>
    <property type="evidence" value="ECO:0007669"/>
    <property type="project" value="UniProtKB-KW"/>
</dbReference>
<comment type="caution">
    <text evidence="5">The sequence shown here is derived from an EMBL/GenBank/DDBJ whole genome shotgun (WGS) entry which is preliminary data.</text>
</comment>
<keyword evidence="2" id="KW-0238">DNA-binding</keyword>
<evidence type="ECO:0000313" key="5">
    <source>
        <dbReference type="EMBL" id="MBK4348498.1"/>
    </source>
</evidence>
<dbReference type="InterPro" id="IPR011991">
    <property type="entry name" value="ArsR-like_HTH"/>
</dbReference>
<dbReference type="InterPro" id="IPR036388">
    <property type="entry name" value="WH-like_DNA-bd_sf"/>
</dbReference>
<accession>A0A934W321</accession>
<dbReference type="InterPro" id="IPR000835">
    <property type="entry name" value="HTH_MarR-typ"/>
</dbReference>
<dbReference type="AlphaFoldDB" id="A0A934W321"/>
<reference evidence="5" key="1">
    <citation type="submission" date="2021-01" db="EMBL/GenBank/DDBJ databases">
        <title>Lacisediminihabitans sp. nov. strain G11-30, isolated from Antarctic Soil.</title>
        <authorList>
            <person name="Li J."/>
        </authorList>
    </citation>
    <scope>NUCLEOTIDE SEQUENCE</scope>
    <source>
        <strain evidence="5">G11-30</strain>
    </source>
</reference>
<dbReference type="InterPro" id="IPR036390">
    <property type="entry name" value="WH_DNA-bd_sf"/>
</dbReference>
<dbReference type="PROSITE" id="PS50995">
    <property type="entry name" value="HTH_MARR_2"/>
    <property type="match status" value="1"/>
</dbReference>
<dbReference type="SUPFAM" id="SSF46785">
    <property type="entry name" value="Winged helix' DNA-binding domain"/>
    <property type="match status" value="1"/>
</dbReference>
<dbReference type="GO" id="GO:0003700">
    <property type="term" value="F:DNA-binding transcription factor activity"/>
    <property type="evidence" value="ECO:0007669"/>
    <property type="project" value="InterPro"/>
</dbReference>
<dbReference type="InterPro" id="IPR039422">
    <property type="entry name" value="MarR/SlyA-like"/>
</dbReference>
<keyword evidence="3" id="KW-0804">Transcription</keyword>
<dbReference type="Gene3D" id="1.10.10.10">
    <property type="entry name" value="Winged helix-like DNA-binding domain superfamily/Winged helix DNA-binding domain"/>
    <property type="match status" value="1"/>
</dbReference>
<dbReference type="Pfam" id="PF01047">
    <property type="entry name" value="MarR"/>
    <property type="match status" value="1"/>
</dbReference>
<evidence type="ECO:0000259" key="4">
    <source>
        <dbReference type="PROSITE" id="PS50995"/>
    </source>
</evidence>
<name>A0A934W321_9MICO</name>
<dbReference type="EMBL" id="JAEPES010000004">
    <property type="protein sequence ID" value="MBK4348498.1"/>
    <property type="molecule type" value="Genomic_DNA"/>
</dbReference>
<dbReference type="CDD" id="cd00090">
    <property type="entry name" value="HTH_ARSR"/>
    <property type="match status" value="1"/>
</dbReference>
<dbReference type="PRINTS" id="PR00598">
    <property type="entry name" value="HTHMARR"/>
</dbReference>
<evidence type="ECO:0000256" key="2">
    <source>
        <dbReference type="ARBA" id="ARBA00023125"/>
    </source>
</evidence>
<evidence type="ECO:0000256" key="1">
    <source>
        <dbReference type="ARBA" id="ARBA00023015"/>
    </source>
</evidence>
<keyword evidence="1" id="KW-0805">Transcription regulation</keyword>
<organism evidence="5 6">
    <name type="scientific">Lacisediminihabitans changchengi</name>
    <dbReference type="NCBI Taxonomy" id="2787634"/>
    <lineage>
        <taxon>Bacteria</taxon>
        <taxon>Bacillati</taxon>
        <taxon>Actinomycetota</taxon>
        <taxon>Actinomycetes</taxon>
        <taxon>Micrococcales</taxon>
        <taxon>Microbacteriaceae</taxon>
        <taxon>Lacisediminihabitans</taxon>
    </lineage>
</organism>
<dbReference type="PROSITE" id="PS01117">
    <property type="entry name" value="HTH_MARR_1"/>
    <property type="match status" value="1"/>
</dbReference>
<evidence type="ECO:0000313" key="6">
    <source>
        <dbReference type="Proteomes" id="UP000636458"/>
    </source>
</evidence>
<dbReference type="GO" id="GO:0006950">
    <property type="term" value="P:response to stress"/>
    <property type="evidence" value="ECO:0007669"/>
    <property type="project" value="TreeGrafter"/>
</dbReference>
<keyword evidence="6" id="KW-1185">Reference proteome</keyword>
<gene>
    <name evidence="5" type="ORF">IV501_12715</name>
</gene>
<protein>
    <submittedName>
        <fullName evidence="5">MarR family transcriptional regulator</fullName>
    </submittedName>
</protein>
<dbReference type="PANTHER" id="PTHR33164">
    <property type="entry name" value="TRANSCRIPTIONAL REGULATOR, MARR FAMILY"/>
    <property type="match status" value="1"/>
</dbReference>
<proteinExistence type="predicted"/>
<evidence type="ECO:0000256" key="3">
    <source>
        <dbReference type="ARBA" id="ARBA00023163"/>
    </source>
</evidence>
<feature type="domain" description="HTH marR-type" evidence="4">
    <location>
        <begin position="9"/>
        <end position="138"/>
    </location>
</feature>
<dbReference type="PANTHER" id="PTHR33164:SF43">
    <property type="entry name" value="HTH-TYPE TRANSCRIPTIONAL REPRESSOR YETL"/>
    <property type="match status" value="1"/>
</dbReference>
<dbReference type="Proteomes" id="UP000636458">
    <property type="component" value="Unassembled WGS sequence"/>
</dbReference>
<dbReference type="SMART" id="SM00347">
    <property type="entry name" value="HTH_MARR"/>
    <property type="match status" value="1"/>
</dbReference>
<dbReference type="InterPro" id="IPR023187">
    <property type="entry name" value="Tscrpt_reg_MarR-type_CS"/>
</dbReference>
<sequence>MADMDPMDAWPTGRLLSMASRLVEHAWVEALEKEGLTHAGLIVLDLLDVGSLSQTELATQARVEVQTMSRSLERLEREGFVAREKHPADGRRHVVTRTPTGRRVWERAKTLEADLFPSIADNAGMRAALLEIIRATSKGRWN</sequence>